<reference evidence="1" key="1">
    <citation type="submission" date="2014-12" db="EMBL/GenBank/DDBJ databases">
        <title>The draft genome of the Tatumella morbirosei type strain, LMG23360T isolated from pineapple rot.</title>
        <authorList>
            <person name="Smits T.H."/>
            <person name="Palmer M."/>
            <person name="Venter S.N."/>
            <person name="Duffy B."/>
            <person name="Steenkamp E.T."/>
            <person name="Chan W.Y."/>
            <person name="Coutinho T.A."/>
            <person name="Coetzee M.P."/>
            <person name="De Maayer P."/>
        </authorList>
    </citation>
    <scope>NUCLEOTIDE SEQUENCE [LARGE SCALE GENOMIC DNA]</scope>
    <source>
        <strain evidence="1">LMG 23360</strain>
    </source>
</reference>
<dbReference type="RefSeq" id="WP_038021348.1">
    <property type="nucleotide sequence ID" value="NZ_JPKR02000003.1"/>
</dbReference>
<evidence type="ECO:0000313" key="2">
    <source>
        <dbReference type="Proteomes" id="UP000029577"/>
    </source>
</evidence>
<accession>A0A095UCF8</accession>
<dbReference type="NCBIfam" id="TIGR02017">
    <property type="entry name" value="hutG_amidohyd"/>
    <property type="match status" value="1"/>
</dbReference>
<name>A0A095UCF8_9GAMM</name>
<keyword evidence="2" id="KW-1185">Reference proteome</keyword>
<dbReference type="AlphaFoldDB" id="A0A095UCF8"/>
<comment type="caution">
    <text evidence="1">The sequence shown here is derived from an EMBL/GenBank/DDBJ whole genome shotgun (WGS) entry which is preliminary data.</text>
</comment>
<dbReference type="OrthoDB" id="8716700at2"/>
<dbReference type="InterPro" id="IPR007709">
    <property type="entry name" value="N-FG_amidohydro"/>
</dbReference>
<dbReference type="eggNOG" id="COG3741">
    <property type="taxonomic scope" value="Bacteria"/>
</dbReference>
<dbReference type="Pfam" id="PF05013">
    <property type="entry name" value="FGase"/>
    <property type="match status" value="1"/>
</dbReference>
<protein>
    <submittedName>
        <fullName evidence="1">N-formylglutamate amidohydrolase</fullName>
    </submittedName>
</protein>
<evidence type="ECO:0000313" key="1">
    <source>
        <dbReference type="EMBL" id="KGD72098.1"/>
    </source>
</evidence>
<dbReference type="Gene3D" id="3.40.630.40">
    <property type="entry name" value="Zn-dependent exopeptidases"/>
    <property type="match status" value="1"/>
</dbReference>
<dbReference type="GO" id="GO:0016787">
    <property type="term" value="F:hydrolase activity"/>
    <property type="evidence" value="ECO:0007669"/>
    <property type="project" value="UniProtKB-KW"/>
</dbReference>
<dbReference type="SUPFAM" id="SSF53187">
    <property type="entry name" value="Zn-dependent exopeptidases"/>
    <property type="match status" value="1"/>
</dbReference>
<dbReference type="InterPro" id="IPR010247">
    <property type="entry name" value="HutG_amidohyd"/>
</dbReference>
<proteinExistence type="predicted"/>
<dbReference type="EMBL" id="JPKR02000003">
    <property type="protein sequence ID" value="KGD72098.1"/>
    <property type="molecule type" value="Genomic_DNA"/>
</dbReference>
<sequence length="265" mass="30433">MSETEHYIFHQGNKPLLITMPHTGTVIPEYIAERMTHKARSVPDTDWHIEKLYAFARESGASILQAKWSRYVVDLNRPPDDISLYPGQVTTGLCFVNRFDGGAVYTKGNNPDAGEIADRREKYWQPWHNKLQNTLTEMREEFSTVVMWDAHSIRSELPQFFSGKLPDINIGTNDGLSCHFDLQQKIFNIASQSPPLTVVSNGRYKGGYNTRHYAQPDLGTHTLQMELTQSSYMQEIPPWYWDEKKAVFLQNSLKRMIDAAIEFAS</sequence>
<organism evidence="1 2">
    <name type="scientific">Tatumella morbirosei</name>
    <dbReference type="NCBI Taxonomy" id="642227"/>
    <lineage>
        <taxon>Bacteria</taxon>
        <taxon>Pseudomonadati</taxon>
        <taxon>Pseudomonadota</taxon>
        <taxon>Gammaproteobacteria</taxon>
        <taxon>Enterobacterales</taxon>
        <taxon>Erwiniaceae</taxon>
        <taxon>Tatumella</taxon>
    </lineage>
</organism>
<dbReference type="STRING" id="642227.HA49_15065"/>
<dbReference type="Proteomes" id="UP000029577">
    <property type="component" value="Unassembled WGS sequence"/>
</dbReference>
<gene>
    <name evidence="1" type="ORF">HA49_15065</name>
</gene>